<feature type="transmembrane region" description="Helical" evidence="11">
    <location>
        <begin position="268"/>
        <end position="297"/>
    </location>
</feature>
<evidence type="ECO:0000256" key="7">
    <source>
        <dbReference type="ARBA" id="ARBA00023136"/>
    </source>
</evidence>
<evidence type="ECO:0000256" key="12">
    <source>
        <dbReference type="SAM" id="SignalP"/>
    </source>
</evidence>
<dbReference type="Pfam" id="PF07714">
    <property type="entry name" value="PK_Tyr_Ser-Thr"/>
    <property type="match status" value="1"/>
</dbReference>
<accession>A0AAD4J6E6</accession>
<keyword evidence="4 11" id="KW-0812">Transmembrane</keyword>
<feature type="signal peptide" evidence="12">
    <location>
        <begin position="1"/>
        <end position="26"/>
    </location>
</feature>
<keyword evidence="3" id="KW-0418">Kinase</keyword>
<dbReference type="InterPro" id="IPR011009">
    <property type="entry name" value="Kinase-like_dom_sf"/>
</dbReference>
<dbReference type="InterPro" id="IPR025287">
    <property type="entry name" value="WAK_GUB"/>
</dbReference>
<evidence type="ECO:0000313" key="15">
    <source>
        <dbReference type="Proteomes" id="UP001190926"/>
    </source>
</evidence>
<dbReference type="AlphaFoldDB" id="A0AAD4J6E6"/>
<evidence type="ECO:0000256" key="6">
    <source>
        <dbReference type="ARBA" id="ARBA00022989"/>
    </source>
</evidence>
<comment type="subcellular location">
    <subcellularLocation>
        <location evidence="1">Membrane</location>
        <topology evidence="1">Single-pass type I membrane protein</topology>
    </subcellularLocation>
</comment>
<dbReference type="Gene3D" id="1.10.510.10">
    <property type="entry name" value="Transferase(Phosphotransferase) domain 1"/>
    <property type="match status" value="1"/>
</dbReference>
<comment type="catalytic activity">
    <reaction evidence="9">
        <text>L-threonyl-[protein] + ATP = O-phospho-L-threonyl-[protein] + ADP + H(+)</text>
        <dbReference type="Rhea" id="RHEA:46608"/>
        <dbReference type="Rhea" id="RHEA-COMP:11060"/>
        <dbReference type="Rhea" id="RHEA-COMP:11605"/>
        <dbReference type="ChEBI" id="CHEBI:15378"/>
        <dbReference type="ChEBI" id="CHEBI:30013"/>
        <dbReference type="ChEBI" id="CHEBI:30616"/>
        <dbReference type="ChEBI" id="CHEBI:61977"/>
        <dbReference type="ChEBI" id="CHEBI:456216"/>
        <dbReference type="EC" id="2.7.11.1"/>
    </reaction>
</comment>
<feature type="domain" description="Protein kinase" evidence="13">
    <location>
        <begin position="336"/>
        <end position="616"/>
    </location>
</feature>
<dbReference type="Proteomes" id="UP001190926">
    <property type="component" value="Unassembled WGS sequence"/>
</dbReference>
<keyword evidence="6 11" id="KW-1133">Transmembrane helix</keyword>
<comment type="caution">
    <text evidence="14">The sequence shown here is derived from an EMBL/GenBank/DDBJ whole genome shotgun (WGS) entry which is preliminary data.</text>
</comment>
<reference evidence="14 15" key="1">
    <citation type="journal article" date="2021" name="Nat. Commun.">
        <title>Incipient diploidization of the medicinal plant Perilla within 10,000 years.</title>
        <authorList>
            <person name="Zhang Y."/>
            <person name="Shen Q."/>
            <person name="Leng L."/>
            <person name="Zhang D."/>
            <person name="Chen S."/>
            <person name="Shi Y."/>
            <person name="Ning Z."/>
            <person name="Chen S."/>
        </authorList>
    </citation>
    <scope>NUCLEOTIDE SEQUENCE [LARGE SCALE GENOMIC DNA]</scope>
    <source>
        <strain evidence="15">cv. PC099</strain>
    </source>
</reference>
<keyword evidence="7 11" id="KW-0472">Membrane</keyword>
<evidence type="ECO:0000256" key="11">
    <source>
        <dbReference type="SAM" id="Phobius"/>
    </source>
</evidence>
<keyword evidence="3" id="KW-0723">Serine/threonine-protein kinase</keyword>
<dbReference type="InterPro" id="IPR001245">
    <property type="entry name" value="Ser-Thr/Tyr_kinase_cat_dom"/>
</dbReference>
<dbReference type="GO" id="GO:0016020">
    <property type="term" value="C:membrane"/>
    <property type="evidence" value="ECO:0007669"/>
    <property type="project" value="UniProtKB-SubCell"/>
</dbReference>
<evidence type="ECO:0000259" key="13">
    <source>
        <dbReference type="PROSITE" id="PS50011"/>
    </source>
</evidence>
<evidence type="ECO:0000256" key="2">
    <source>
        <dbReference type="ARBA" id="ARBA00012513"/>
    </source>
</evidence>
<evidence type="ECO:0000256" key="5">
    <source>
        <dbReference type="ARBA" id="ARBA00022729"/>
    </source>
</evidence>
<evidence type="ECO:0000256" key="1">
    <source>
        <dbReference type="ARBA" id="ARBA00004479"/>
    </source>
</evidence>
<feature type="chain" id="PRO_5042072670" description="non-specific serine/threonine protein kinase" evidence="12">
    <location>
        <begin position="27"/>
        <end position="637"/>
    </location>
</feature>
<dbReference type="InterPro" id="IPR000719">
    <property type="entry name" value="Prot_kinase_dom"/>
</dbReference>
<dbReference type="PROSITE" id="PS50011">
    <property type="entry name" value="PROTEIN_KINASE_DOM"/>
    <property type="match status" value="1"/>
</dbReference>
<comment type="catalytic activity">
    <reaction evidence="10">
        <text>L-seryl-[protein] + ATP = O-phospho-L-seryl-[protein] + ADP + H(+)</text>
        <dbReference type="Rhea" id="RHEA:17989"/>
        <dbReference type="Rhea" id="RHEA-COMP:9863"/>
        <dbReference type="Rhea" id="RHEA-COMP:11604"/>
        <dbReference type="ChEBI" id="CHEBI:15378"/>
        <dbReference type="ChEBI" id="CHEBI:29999"/>
        <dbReference type="ChEBI" id="CHEBI:30616"/>
        <dbReference type="ChEBI" id="CHEBI:83421"/>
        <dbReference type="ChEBI" id="CHEBI:456216"/>
        <dbReference type="EC" id="2.7.11.1"/>
    </reaction>
</comment>
<dbReference type="SUPFAM" id="SSF56112">
    <property type="entry name" value="Protein kinase-like (PK-like)"/>
    <property type="match status" value="1"/>
</dbReference>
<dbReference type="GO" id="GO:0030247">
    <property type="term" value="F:polysaccharide binding"/>
    <property type="evidence" value="ECO:0007669"/>
    <property type="project" value="InterPro"/>
</dbReference>
<evidence type="ECO:0000256" key="8">
    <source>
        <dbReference type="ARBA" id="ARBA00023180"/>
    </source>
</evidence>
<evidence type="ECO:0000313" key="14">
    <source>
        <dbReference type="EMBL" id="KAH6828073.1"/>
    </source>
</evidence>
<evidence type="ECO:0000256" key="3">
    <source>
        <dbReference type="ARBA" id="ARBA00022527"/>
    </source>
</evidence>
<dbReference type="GO" id="GO:0004674">
    <property type="term" value="F:protein serine/threonine kinase activity"/>
    <property type="evidence" value="ECO:0007669"/>
    <property type="project" value="UniProtKB-KW"/>
</dbReference>
<evidence type="ECO:0000256" key="9">
    <source>
        <dbReference type="ARBA" id="ARBA00047899"/>
    </source>
</evidence>
<dbReference type="InterPro" id="IPR045874">
    <property type="entry name" value="LRK10/LRL21-25-like"/>
</dbReference>
<keyword evidence="15" id="KW-1185">Reference proteome</keyword>
<dbReference type="EC" id="2.7.11.1" evidence="2"/>
<keyword evidence="8" id="KW-0325">Glycoprotein</keyword>
<sequence length="637" mass="71353">MSNGRLFSSYLALLSLLLCFIGSCRAKNNSLCITSSCGNINISYPFRLRGDPANCGHPDSIFELECKKNQLTLHTKSRRYHVQAITYSNFSTRVSDPGLDSHNYSSCLIYSYTDDDVYSSYVYLDSTSTFYVTFLNCLSPVANPLYVENALCGNTTAFSNSSRIHSYVTAGSILVSDLEESCTYDTIAMASSLAPWPSRDHNYSYAQIHDLLAYGFELLWYPALCTECDESKGTCSLEGNKIRCRHYCYEDTPLDELTFICKLEYYAVYLYIAALAVGALLALRFILGISCLIGVVVKGRKRQRMNKNENIEELLRNQVNHMPINYSYGEIKRMSQNFKAKLGSGPHGTVSRGNLRSGPLVAVKMLTESSLASDTEFIRHASAISRITNANVVKLFGLCIKGTKRALVYEFVQCGSLDKYIFLHGGKKPSLSLKEMFKISVGIARGIQCLHGANIFHLAIKPQNILLDEDFNPKISDSGLASLYSSHNHIMEAMKANKGKMGFMPPEVLYKNIGEISCKADVYSFGMLVLEMAAQLQSLNPYASKRGEVYFPSLMYYQLCEGKGLEIRGGEAEDDEEREMIKKMIVVALWCIQIRPGDRPMIDQVVGMLEGGIEVLHMPPRPFQKPMDYEECMKKSF</sequence>
<name>A0AAD4J6E6_PERFH</name>
<protein>
    <recommendedName>
        <fullName evidence="2">non-specific serine/threonine protein kinase</fullName>
        <ecNumber evidence="2">2.7.11.1</ecNumber>
    </recommendedName>
</protein>
<evidence type="ECO:0000256" key="10">
    <source>
        <dbReference type="ARBA" id="ARBA00048679"/>
    </source>
</evidence>
<keyword evidence="5 12" id="KW-0732">Signal</keyword>
<dbReference type="PANTHER" id="PTHR27009">
    <property type="entry name" value="RUST RESISTANCE KINASE LR10-RELATED"/>
    <property type="match status" value="1"/>
</dbReference>
<dbReference type="Pfam" id="PF13947">
    <property type="entry name" value="GUB_WAK_bind"/>
    <property type="match status" value="1"/>
</dbReference>
<gene>
    <name evidence="14" type="ORF">C2S53_013089</name>
</gene>
<dbReference type="Gene3D" id="3.30.200.20">
    <property type="entry name" value="Phosphorylase Kinase, domain 1"/>
    <property type="match status" value="1"/>
</dbReference>
<dbReference type="InterPro" id="IPR032872">
    <property type="entry name" value="WAK_assoc_C"/>
</dbReference>
<dbReference type="GO" id="GO:0005524">
    <property type="term" value="F:ATP binding"/>
    <property type="evidence" value="ECO:0007669"/>
    <property type="project" value="InterPro"/>
</dbReference>
<organism evidence="14 15">
    <name type="scientific">Perilla frutescens var. hirtella</name>
    <name type="common">Perilla citriodora</name>
    <name type="synonym">Perilla setoyensis</name>
    <dbReference type="NCBI Taxonomy" id="608512"/>
    <lineage>
        <taxon>Eukaryota</taxon>
        <taxon>Viridiplantae</taxon>
        <taxon>Streptophyta</taxon>
        <taxon>Embryophyta</taxon>
        <taxon>Tracheophyta</taxon>
        <taxon>Spermatophyta</taxon>
        <taxon>Magnoliopsida</taxon>
        <taxon>eudicotyledons</taxon>
        <taxon>Gunneridae</taxon>
        <taxon>Pentapetalae</taxon>
        <taxon>asterids</taxon>
        <taxon>lamiids</taxon>
        <taxon>Lamiales</taxon>
        <taxon>Lamiaceae</taxon>
        <taxon>Nepetoideae</taxon>
        <taxon>Elsholtzieae</taxon>
        <taxon>Perilla</taxon>
    </lineage>
</organism>
<dbReference type="EMBL" id="SDAM02000131">
    <property type="protein sequence ID" value="KAH6828073.1"/>
    <property type="molecule type" value="Genomic_DNA"/>
</dbReference>
<keyword evidence="3" id="KW-0808">Transferase</keyword>
<dbReference type="Pfam" id="PF14380">
    <property type="entry name" value="WAK_assoc"/>
    <property type="match status" value="1"/>
</dbReference>
<proteinExistence type="predicted"/>
<dbReference type="PROSITE" id="PS51257">
    <property type="entry name" value="PROKAR_LIPOPROTEIN"/>
    <property type="match status" value="1"/>
</dbReference>
<evidence type="ECO:0000256" key="4">
    <source>
        <dbReference type="ARBA" id="ARBA00022692"/>
    </source>
</evidence>